<organism evidence="1">
    <name type="scientific">freshwater metagenome</name>
    <dbReference type="NCBI Taxonomy" id="449393"/>
    <lineage>
        <taxon>unclassified sequences</taxon>
        <taxon>metagenomes</taxon>
        <taxon>ecological metagenomes</taxon>
    </lineage>
</organism>
<proteinExistence type="predicted"/>
<name>A0A6J6MYP0_9ZZZZ</name>
<evidence type="ECO:0000313" key="1">
    <source>
        <dbReference type="EMBL" id="CAB4679047.1"/>
    </source>
</evidence>
<dbReference type="EMBL" id="CAEZXK010000002">
    <property type="protein sequence ID" value="CAB4679047.1"/>
    <property type="molecule type" value="Genomic_DNA"/>
</dbReference>
<protein>
    <submittedName>
        <fullName evidence="1">Unannotated protein</fullName>
    </submittedName>
</protein>
<dbReference type="AlphaFoldDB" id="A0A6J6MYP0"/>
<sequence>MSEQKCSRAGCQQSSSNLIIWRNPRIHKQERTKTWGACPEHLDYLVDYLSQRNFFLEQVEIEKEDQ</sequence>
<gene>
    <name evidence="1" type="ORF">UFOPK2370_00127</name>
</gene>
<accession>A0A6J6MYP0</accession>
<reference evidence="1" key="1">
    <citation type="submission" date="2020-05" db="EMBL/GenBank/DDBJ databases">
        <authorList>
            <person name="Chiriac C."/>
            <person name="Salcher M."/>
            <person name="Ghai R."/>
            <person name="Kavagutti S V."/>
        </authorList>
    </citation>
    <scope>NUCLEOTIDE SEQUENCE</scope>
</reference>